<name>A0A4R0MQV8_9SPHI</name>
<organism evidence="1 2">
    <name type="scientific">Pedobacter frigiditerrae</name>
    <dbReference type="NCBI Taxonomy" id="2530452"/>
    <lineage>
        <taxon>Bacteria</taxon>
        <taxon>Pseudomonadati</taxon>
        <taxon>Bacteroidota</taxon>
        <taxon>Sphingobacteriia</taxon>
        <taxon>Sphingobacteriales</taxon>
        <taxon>Sphingobacteriaceae</taxon>
        <taxon>Pedobacter</taxon>
    </lineage>
</organism>
<evidence type="ECO:0000313" key="2">
    <source>
        <dbReference type="Proteomes" id="UP000292884"/>
    </source>
</evidence>
<accession>A0A4R0MQV8</accession>
<dbReference type="AlphaFoldDB" id="A0A4R0MQV8"/>
<dbReference type="PROSITE" id="PS51257">
    <property type="entry name" value="PROKAR_LIPOPROTEIN"/>
    <property type="match status" value="1"/>
</dbReference>
<reference evidence="1 2" key="1">
    <citation type="submission" date="2019-02" db="EMBL/GenBank/DDBJ databases">
        <title>Pedobacter sp. RP-1-13 sp. nov., isolated from Arctic soil.</title>
        <authorList>
            <person name="Dahal R.H."/>
        </authorList>
    </citation>
    <scope>NUCLEOTIDE SEQUENCE [LARGE SCALE GENOMIC DNA]</scope>
    <source>
        <strain evidence="1 2">RP-1-13</strain>
    </source>
</reference>
<protein>
    <recommendedName>
        <fullName evidence="3">YD repeat-containing protein</fullName>
    </recommendedName>
</protein>
<sequence length="252" mass="28350">MKTKILMLLCVVMFTSCKKNRNAEPVAEQKTYLSKLTTYIGAETWSYDTQNKPTSMVFASTYEPTDPSYTYKINILTNEGAVIDAVYDYVSTLKPDIRELKTYNIEGKLIRTTLFINATGLSEGYTTYEYLVNEIKSTTYNTSNSIISSALYTKSADGKNIVEIKKYNGTGSLQSRATYSNFDNKKSYALLYPVGYGSGIINSNNYLTVVFFNAGIGTTNTTNYTYEYNTDGYATKRVMVGSNTETFEYIKK</sequence>
<gene>
    <name evidence="1" type="ORF">EZ428_16265</name>
</gene>
<dbReference type="RefSeq" id="WP_131554237.1">
    <property type="nucleotide sequence ID" value="NZ_SJSK01000004.1"/>
</dbReference>
<comment type="caution">
    <text evidence="1">The sequence shown here is derived from an EMBL/GenBank/DDBJ whole genome shotgun (WGS) entry which is preliminary data.</text>
</comment>
<proteinExistence type="predicted"/>
<dbReference type="Proteomes" id="UP000292884">
    <property type="component" value="Unassembled WGS sequence"/>
</dbReference>
<evidence type="ECO:0000313" key="1">
    <source>
        <dbReference type="EMBL" id="TCC89250.1"/>
    </source>
</evidence>
<dbReference type="EMBL" id="SJSK01000004">
    <property type="protein sequence ID" value="TCC89250.1"/>
    <property type="molecule type" value="Genomic_DNA"/>
</dbReference>
<evidence type="ECO:0008006" key="3">
    <source>
        <dbReference type="Google" id="ProtNLM"/>
    </source>
</evidence>
<dbReference type="OrthoDB" id="1198496at2"/>
<keyword evidence="2" id="KW-1185">Reference proteome</keyword>